<dbReference type="CDD" id="cd00757">
    <property type="entry name" value="ThiF_MoeB_HesA_family"/>
    <property type="match status" value="1"/>
</dbReference>
<reference evidence="2 4" key="1">
    <citation type="submission" date="2017-06" db="EMBL/GenBank/DDBJ databases">
        <title>Complete genome of Francisella adeliensis.</title>
        <authorList>
            <person name="Vallesi A."/>
            <person name="Sjodin A."/>
        </authorList>
    </citation>
    <scope>NUCLEOTIDE SEQUENCE [LARGE SCALE GENOMIC DNA]</scope>
    <source>
        <strain evidence="2 4">FDC440</strain>
    </source>
</reference>
<dbReference type="RefSeq" id="WP_112870637.1">
    <property type="nucleotide sequence ID" value="NZ_CP021781.1"/>
</dbReference>
<dbReference type="Proteomes" id="UP000251120">
    <property type="component" value="Chromosome"/>
</dbReference>
<dbReference type="Pfam" id="PF00899">
    <property type="entry name" value="ThiF"/>
    <property type="match status" value="1"/>
</dbReference>
<dbReference type="GO" id="GO:0005737">
    <property type="term" value="C:cytoplasm"/>
    <property type="evidence" value="ECO:0007669"/>
    <property type="project" value="TreeGrafter"/>
</dbReference>
<organism evidence="2 4">
    <name type="scientific">Francisella adeliensis</name>
    <dbReference type="NCBI Taxonomy" id="2007306"/>
    <lineage>
        <taxon>Bacteria</taxon>
        <taxon>Pseudomonadati</taxon>
        <taxon>Pseudomonadota</taxon>
        <taxon>Gammaproteobacteria</taxon>
        <taxon>Thiotrichales</taxon>
        <taxon>Francisellaceae</taxon>
        <taxon>Francisella</taxon>
    </lineage>
</organism>
<evidence type="ECO:0000259" key="1">
    <source>
        <dbReference type="Pfam" id="PF00899"/>
    </source>
</evidence>
<dbReference type="Proteomes" id="UP000681131">
    <property type="component" value="Chromosome"/>
</dbReference>
<dbReference type="PANTHER" id="PTHR10953:SF102">
    <property type="entry name" value="ADENYLYLTRANSFERASE AND SULFURTRANSFERASE MOCS3"/>
    <property type="match status" value="1"/>
</dbReference>
<protein>
    <submittedName>
        <fullName evidence="3">HesA/MoeB/ThiF family protein</fullName>
    </submittedName>
</protein>
<name>A0A2Z4Y083_9GAMM</name>
<dbReference type="InterPro" id="IPR000594">
    <property type="entry name" value="ThiF_NAD_FAD-bd"/>
</dbReference>
<accession>A0A2Z4Y083</accession>
<feature type="domain" description="THIF-type NAD/FAD binding fold" evidence="1">
    <location>
        <begin position="15"/>
        <end position="239"/>
    </location>
</feature>
<keyword evidence="5" id="KW-1185">Reference proteome</keyword>
<dbReference type="EMBL" id="CP043424">
    <property type="protein sequence ID" value="QIW12707.1"/>
    <property type="molecule type" value="Genomic_DNA"/>
</dbReference>
<proteinExistence type="predicted"/>
<sequence length="254" mass="27790">MSDLSKLSASEIRRYSKQTSLESFGISAQQKLKGTAVLLIGVGGVGSPAALFLTSMGVGKLGIVDNDDIELSNLPRQILYHTDNVGQSKVTVAYQRLRELNDNVVIEAFNKKITSLNEKEFSISSYDYILDGSDNFETKFLLNKLSLQYRVPLLSVSVLEASYQVGLFNLDNKSPCLSCVYPGIRAADLISCSNTGVLGYLPSQSSLTAINLLINNILNKNNNSELVCYDANKISLNKYVLVKDSHCQICSKNA</sequence>
<dbReference type="GO" id="GO:0008641">
    <property type="term" value="F:ubiquitin-like modifier activating enzyme activity"/>
    <property type="evidence" value="ECO:0007669"/>
    <property type="project" value="InterPro"/>
</dbReference>
<dbReference type="PANTHER" id="PTHR10953">
    <property type="entry name" value="UBIQUITIN-ACTIVATING ENZYME E1"/>
    <property type="match status" value="1"/>
</dbReference>
<dbReference type="OrthoDB" id="9804286at2"/>
<dbReference type="GO" id="GO:0004792">
    <property type="term" value="F:thiosulfate-cyanide sulfurtransferase activity"/>
    <property type="evidence" value="ECO:0007669"/>
    <property type="project" value="TreeGrafter"/>
</dbReference>
<dbReference type="KEGG" id="fad:CDH04_08650"/>
<gene>
    <name evidence="2" type="ORF">CDH04_08650</name>
    <name evidence="3" type="ORF">FZC43_08655</name>
</gene>
<dbReference type="EMBL" id="CP021781">
    <property type="protein sequence ID" value="AXA34460.1"/>
    <property type="molecule type" value="Genomic_DNA"/>
</dbReference>
<evidence type="ECO:0000313" key="4">
    <source>
        <dbReference type="Proteomes" id="UP000251120"/>
    </source>
</evidence>
<evidence type="ECO:0000313" key="3">
    <source>
        <dbReference type="EMBL" id="QIW12707.1"/>
    </source>
</evidence>
<reference evidence="3 5" key="2">
    <citation type="submission" date="2019-08" db="EMBL/GenBank/DDBJ databases">
        <title>Complete genome sequences of Francisella adeliensis (FSC1325 and FSC1326).</title>
        <authorList>
            <person name="Ohrman C."/>
            <person name="Uneklint I."/>
            <person name="Vallesi A."/>
            <person name="Karlsson L."/>
            <person name="Sjodin A."/>
        </authorList>
    </citation>
    <scope>NUCLEOTIDE SEQUENCE [LARGE SCALE GENOMIC DNA]</scope>
    <source>
        <strain evidence="3 5">FSC1325</strain>
    </source>
</reference>
<dbReference type="SUPFAM" id="SSF69572">
    <property type="entry name" value="Activating enzymes of the ubiquitin-like proteins"/>
    <property type="match status" value="1"/>
</dbReference>
<dbReference type="InterPro" id="IPR045886">
    <property type="entry name" value="ThiF/MoeB/HesA"/>
</dbReference>
<evidence type="ECO:0000313" key="5">
    <source>
        <dbReference type="Proteomes" id="UP000681131"/>
    </source>
</evidence>
<dbReference type="Gene3D" id="3.40.50.720">
    <property type="entry name" value="NAD(P)-binding Rossmann-like Domain"/>
    <property type="match status" value="1"/>
</dbReference>
<dbReference type="InterPro" id="IPR035985">
    <property type="entry name" value="Ubiquitin-activating_enz"/>
</dbReference>
<dbReference type="GO" id="GO:0016779">
    <property type="term" value="F:nucleotidyltransferase activity"/>
    <property type="evidence" value="ECO:0007669"/>
    <property type="project" value="TreeGrafter"/>
</dbReference>
<evidence type="ECO:0000313" key="2">
    <source>
        <dbReference type="EMBL" id="AXA34460.1"/>
    </source>
</evidence>
<dbReference type="AlphaFoldDB" id="A0A2Z4Y083"/>